<dbReference type="InterPro" id="IPR001757">
    <property type="entry name" value="P_typ_ATPase"/>
</dbReference>
<dbReference type="InterPro" id="IPR023298">
    <property type="entry name" value="ATPase_P-typ_TM_dom_sf"/>
</dbReference>
<name>X1GK30_9ZZZZ</name>
<organism evidence="5">
    <name type="scientific">marine sediment metagenome</name>
    <dbReference type="NCBI Taxonomy" id="412755"/>
    <lineage>
        <taxon>unclassified sequences</taxon>
        <taxon>metagenomes</taxon>
        <taxon>ecological metagenomes</taxon>
    </lineage>
</organism>
<feature type="transmembrane region" description="Helical" evidence="3">
    <location>
        <begin position="118"/>
        <end position="136"/>
    </location>
</feature>
<evidence type="ECO:0000313" key="5">
    <source>
        <dbReference type="EMBL" id="GAH58291.1"/>
    </source>
</evidence>
<dbReference type="NCBIfam" id="TIGR01494">
    <property type="entry name" value="ATPase_P-type"/>
    <property type="match status" value="1"/>
</dbReference>
<dbReference type="GO" id="GO:0016887">
    <property type="term" value="F:ATP hydrolysis activity"/>
    <property type="evidence" value="ECO:0007669"/>
    <property type="project" value="InterPro"/>
</dbReference>
<evidence type="ECO:0000259" key="4">
    <source>
        <dbReference type="Pfam" id="PF00689"/>
    </source>
</evidence>
<feature type="domain" description="Cation-transporting P-type ATPase C-terminal" evidence="4">
    <location>
        <begin position="112"/>
        <end position="289"/>
    </location>
</feature>
<reference evidence="5" key="1">
    <citation type="journal article" date="2014" name="Front. Microbiol.">
        <title>High frequency of phylogenetically diverse reductive dehalogenase-homologous genes in deep subseafloor sedimentary metagenomes.</title>
        <authorList>
            <person name="Kawai M."/>
            <person name="Futagami T."/>
            <person name="Toyoda A."/>
            <person name="Takaki Y."/>
            <person name="Nishi S."/>
            <person name="Hori S."/>
            <person name="Arai W."/>
            <person name="Tsubouchi T."/>
            <person name="Morono Y."/>
            <person name="Uchiyama I."/>
            <person name="Ito T."/>
            <person name="Fujiyama A."/>
            <person name="Inagaki F."/>
            <person name="Takami H."/>
        </authorList>
    </citation>
    <scope>NUCLEOTIDE SEQUENCE</scope>
    <source>
        <strain evidence="5">Expedition CK06-06</strain>
    </source>
</reference>
<dbReference type="SUPFAM" id="SSF81665">
    <property type="entry name" value="Calcium ATPase, transmembrane domain M"/>
    <property type="match status" value="1"/>
</dbReference>
<feature type="non-terminal residue" evidence="5">
    <location>
        <position position="292"/>
    </location>
</feature>
<dbReference type="GO" id="GO:1902600">
    <property type="term" value="P:proton transmembrane transport"/>
    <property type="evidence" value="ECO:0007669"/>
    <property type="project" value="TreeGrafter"/>
</dbReference>
<accession>X1GK30</accession>
<dbReference type="PRINTS" id="PR00120">
    <property type="entry name" value="HATPASE"/>
</dbReference>
<comment type="subcellular location">
    <subcellularLocation>
        <location evidence="1">Cell membrane</location>
        <topology evidence="1">Multi-pass membrane protein</topology>
    </subcellularLocation>
</comment>
<keyword evidence="3" id="KW-0472">Membrane</keyword>
<dbReference type="GO" id="GO:0019829">
    <property type="term" value="F:ATPase-coupled monoatomic cation transmembrane transporter activity"/>
    <property type="evidence" value="ECO:0007669"/>
    <property type="project" value="TreeGrafter"/>
</dbReference>
<keyword evidence="3" id="KW-1133">Transmembrane helix</keyword>
<keyword evidence="3" id="KW-0812">Transmembrane</keyword>
<comment type="caution">
    <text evidence="5">The sequence shown here is derived from an EMBL/GenBank/DDBJ whole genome shotgun (WGS) entry which is preliminary data.</text>
</comment>
<feature type="transmembrane region" description="Helical" evidence="3">
    <location>
        <begin position="156"/>
        <end position="182"/>
    </location>
</feature>
<dbReference type="PANTHER" id="PTHR43294:SF21">
    <property type="entry name" value="CATION TRANSPORTING ATPASE"/>
    <property type="match status" value="1"/>
</dbReference>
<dbReference type="Pfam" id="PF08282">
    <property type="entry name" value="Hydrolase_3"/>
    <property type="match status" value="1"/>
</dbReference>
<dbReference type="EMBL" id="BARU01018590">
    <property type="protein sequence ID" value="GAH58291.1"/>
    <property type="molecule type" value="Genomic_DNA"/>
</dbReference>
<dbReference type="InterPro" id="IPR006068">
    <property type="entry name" value="ATPase_P-typ_cation-transptr_C"/>
</dbReference>
<dbReference type="GO" id="GO:0005524">
    <property type="term" value="F:ATP binding"/>
    <property type="evidence" value="ECO:0007669"/>
    <property type="project" value="InterPro"/>
</dbReference>
<dbReference type="PRINTS" id="PR00119">
    <property type="entry name" value="CATATPASE"/>
</dbReference>
<dbReference type="SUPFAM" id="SSF56784">
    <property type="entry name" value="HAD-like"/>
    <property type="match status" value="1"/>
</dbReference>
<dbReference type="InterPro" id="IPR036412">
    <property type="entry name" value="HAD-like_sf"/>
</dbReference>
<gene>
    <name evidence="5" type="ORF">S03H2_30722</name>
</gene>
<sequence>EHKFRITKQLQRRGHIVAMTGDGVNDAPALKAADIGVAMGITGTEVSKEASDMVLTDDNFASIVAAVEEGRHVFTNIWKVILFLLPTNGGQGLVMIGAVLLSPLIPVFALRLPIEPVQILWVNLIMAIGCSIPLIWEPKDKGILERPPRDPNEKLFNTLFLQKVGIVSVISAVAAFTMFLVYCKVMAGSADYLTQAQTVAFTTLIMVQLFYLFTARSITESAFTFSPFSNRMVLIGAAATLGLQLLIVYSSPLFGISPFRTAPFPAEWWIPIILVSLVGFLAIELEKFLRKR</sequence>
<dbReference type="AlphaFoldDB" id="X1GK30"/>
<feature type="transmembrane region" description="Helical" evidence="3">
    <location>
        <begin position="194"/>
        <end position="213"/>
    </location>
</feature>
<keyword evidence="2" id="KW-1003">Cell membrane</keyword>
<dbReference type="Pfam" id="PF00689">
    <property type="entry name" value="Cation_ATPase_C"/>
    <property type="match status" value="1"/>
</dbReference>
<protein>
    <recommendedName>
        <fullName evidence="4">Cation-transporting P-type ATPase C-terminal domain-containing protein</fullName>
    </recommendedName>
</protein>
<feature type="non-terminal residue" evidence="5">
    <location>
        <position position="1"/>
    </location>
</feature>
<dbReference type="GO" id="GO:0005886">
    <property type="term" value="C:plasma membrane"/>
    <property type="evidence" value="ECO:0007669"/>
    <property type="project" value="UniProtKB-SubCell"/>
</dbReference>
<dbReference type="Gene3D" id="1.20.1110.10">
    <property type="entry name" value="Calcium-transporting ATPase, transmembrane domain"/>
    <property type="match status" value="1"/>
</dbReference>
<dbReference type="InterPro" id="IPR050510">
    <property type="entry name" value="Cation_transp_ATPase_P-type"/>
</dbReference>
<feature type="transmembrane region" description="Helical" evidence="3">
    <location>
        <begin position="268"/>
        <end position="285"/>
    </location>
</feature>
<proteinExistence type="predicted"/>
<dbReference type="PANTHER" id="PTHR43294">
    <property type="entry name" value="SODIUM/POTASSIUM-TRANSPORTING ATPASE SUBUNIT ALPHA"/>
    <property type="match status" value="1"/>
</dbReference>
<evidence type="ECO:0000256" key="3">
    <source>
        <dbReference type="SAM" id="Phobius"/>
    </source>
</evidence>
<evidence type="ECO:0000256" key="2">
    <source>
        <dbReference type="ARBA" id="ARBA00022475"/>
    </source>
</evidence>
<evidence type="ECO:0000256" key="1">
    <source>
        <dbReference type="ARBA" id="ARBA00004651"/>
    </source>
</evidence>
<feature type="transmembrane region" description="Helical" evidence="3">
    <location>
        <begin position="233"/>
        <end position="256"/>
    </location>
</feature>